<dbReference type="AlphaFoldDB" id="F8PDH4"/>
<dbReference type="OrthoDB" id="2656346at2759"/>
<dbReference type="InterPro" id="IPR040521">
    <property type="entry name" value="KDZ"/>
</dbReference>
<name>F8PDH4_SERL9</name>
<proteinExistence type="predicted"/>
<dbReference type="RefSeq" id="XP_007324448.1">
    <property type="nucleotide sequence ID" value="XM_007324386.1"/>
</dbReference>
<dbReference type="GeneID" id="18813000"/>
<dbReference type="KEGG" id="sla:SERLADRAFT_412030"/>
<dbReference type="PANTHER" id="PTHR33096:SF1">
    <property type="entry name" value="CXC1-LIKE CYSTEINE CLUSTER ASSOCIATED WITH KDZ TRANSPOSASES DOMAIN-CONTAINING PROTEIN"/>
    <property type="match status" value="1"/>
</dbReference>
<sequence>MDMDNVLDGSVPVEISHAGGEFKALTNEIAANLWINQSEGGGCLQFLIDAHNTLFTVIPTDILIIRTGINGTLNICGEVSIIVLQIDADCYLSCKYIDKWAAGNIEELFKGSGSVAESEDNPCAGRWNNMKEDFTKMMWGIFEGSRIVLALCRHGFLLVIVDMVQSSELTKYPLAVIEKMLDVFSSNLGGGFDIGCKFKTMLNKSPLGAGARALNYALNHTCLVGAFHGHAHHCLCQLSHIATYTNDLGLEDLKGYEHTFSKSNELSGSLCYSSTLHRKQAISTYFEHKDT</sequence>
<dbReference type="PANTHER" id="PTHR33096">
    <property type="entry name" value="CXC2 DOMAIN-CONTAINING PROTEIN"/>
    <property type="match status" value="1"/>
</dbReference>
<accession>F8PDH4</accession>
<organism>
    <name type="scientific">Serpula lacrymans var. lacrymans (strain S7.9)</name>
    <name type="common">Dry rot fungus</name>
    <dbReference type="NCBI Taxonomy" id="578457"/>
    <lineage>
        <taxon>Eukaryota</taxon>
        <taxon>Fungi</taxon>
        <taxon>Dikarya</taxon>
        <taxon>Basidiomycota</taxon>
        <taxon>Agaricomycotina</taxon>
        <taxon>Agaricomycetes</taxon>
        <taxon>Agaricomycetidae</taxon>
        <taxon>Boletales</taxon>
        <taxon>Coniophorineae</taxon>
        <taxon>Serpulaceae</taxon>
        <taxon>Serpula</taxon>
    </lineage>
</organism>
<dbReference type="Proteomes" id="UP000008064">
    <property type="component" value="Unassembled WGS sequence"/>
</dbReference>
<reference evidence="1" key="1">
    <citation type="submission" date="2011-04" db="EMBL/GenBank/DDBJ databases">
        <title>Evolution of plant cell wall degrading machinery underlies the functional diversity of forest fungi.</title>
        <authorList>
            <consortium name="US DOE Joint Genome Institute (JGI-PGF)"/>
            <person name="Eastwood D.C."/>
            <person name="Floudas D."/>
            <person name="Binder M."/>
            <person name="Majcherczyk A."/>
            <person name="Schneider P."/>
            <person name="Aerts A."/>
            <person name="Asiegbu F.O."/>
            <person name="Baker S.E."/>
            <person name="Barry K."/>
            <person name="Bendiksby M."/>
            <person name="Blumentritt M."/>
            <person name="Coutinho P.M."/>
            <person name="Cullen D."/>
            <person name="Cullen D."/>
            <person name="Gathman A."/>
            <person name="Goodell B."/>
            <person name="Henrissat B."/>
            <person name="Ihrmark K."/>
            <person name="Kauserud H."/>
            <person name="Kohler A."/>
            <person name="LaButti K."/>
            <person name="Lapidus A."/>
            <person name="Lavin J.L."/>
            <person name="Lee Y.-H."/>
            <person name="Lindquist E."/>
            <person name="Lilly W."/>
            <person name="Lucas S."/>
            <person name="Morin E."/>
            <person name="Murat C."/>
            <person name="Oguiza J.A."/>
            <person name="Park J."/>
            <person name="Pisabarro A.G."/>
            <person name="Riley R."/>
            <person name="Rosling A."/>
            <person name="Salamov A."/>
            <person name="Schmidt O."/>
            <person name="Schmutz J."/>
            <person name="Skrede I."/>
            <person name="Stenlid J."/>
            <person name="Wiebenga A."/>
            <person name="Xie X."/>
            <person name="Kues U."/>
            <person name="Hibbett D.S."/>
            <person name="Hoffmeister D."/>
            <person name="Hogberg N."/>
            <person name="Martin F."/>
            <person name="Grigoriev I.V."/>
            <person name="Watkinson S.C."/>
        </authorList>
    </citation>
    <scope>NUCLEOTIDE SEQUENCE</scope>
    <source>
        <strain evidence="1">S7.9</strain>
    </source>
</reference>
<dbReference type="HOGENOM" id="CLU_956991_0_0_1"/>
<dbReference type="Pfam" id="PF18758">
    <property type="entry name" value="KDZ"/>
    <property type="match status" value="1"/>
</dbReference>
<protein>
    <submittedName>
        <fullName evidence="1">Uncharacterized protein</fullName>
    </submittedName>
</protein>
<gene>
    <name evidence="1" type="ORF">SERLADRAFT_412030</name>
</gene>
<evidence type="ECO:0000313" key="1">
    <source>
        <dbReference type="EMBL" id="EGO18795.1"/>
    </source>
</evidence>
<dbReference type="EMBL" id="GL945446">
    <property type="protein sequence ID" value="EGO18795.1"/>
    <property type="molecule type" value="Genomic_DNA"/>
</dbReference>